<evidence type="ECO:0000256" key="2">
    <source>
        <dbReference type="ARBA" id="ARBA00023002"/>
    </source>
</evidence>
<dbReference type="Pfam" id="PF08240">
    <property type="entry name" value="ADH_N"/>
    <property type="match status" value="1"/>
</dbReference>
<dbReference type="InterPro" id="IPR020843">
    <property type="entry name" value="ER"/>
</dbReference>
<dbReference type="InterPro" id="IPR036291">
    <property type="entry name" value="NAD(P)-bd_dom_sf"/>
</dbReference>
<dbReference type="AlphaFoldDB" id="A0A963YWD0"/>
<sequence length="316" mass="32890">MTNQELSSKAITYQRQGGYDVIEVAKRSVRIPGEGEVRIAVAAAAVNPTDILLRDPGYGAQAFPAVPGMDAAGVIETAGPGVSRLQAGQKVMAAVMPRRPDGGAQAQHIVVPAASVVAIPEGASMAEAATLPMNGLTALFALELAGLQPGQTLAVSGGAGLLAHYAIAIAKRQGLKTITDAKPEEFDLVAGYGADIVIKRGPDFSGAVRQEAPAGADALLDTALLGEQAFGAIRDDGIYVPVRGWADKPTERGIKVKPVFVSKVLERTDWLELLRDLVSTGEIKLRVAGEYTPEQIADAQKLLAAGGVRGRPVIVF</sequence>
<dbReference type="Proteomes" id="UP000708298">
    <property type="component" value="Unassembled WGS sequence"/>
</dbReference>
<dbReference type="GO" id="GO:0016651">
    <property type="term" value="F:oxidoreductase activity, acting on NAD(P)H"/>
    <property type="evidence" value="ECO:0007669"/>
    <property type="project" value="TreeGrafter"/>
</dbReference>
<evidence type="ECO:0000313" key="4">
    <source>
        <dbReference type="EMBL" id="MCB8878095.1"/>
    </source>
</evidence>
<evidence type="ECO:0000259" key="3">
    <source>
        <dbReference type="SMART" id="SM00829"/>
    </source>
</evidence>
<organism evidence="4 5">
    <name type="scientific">Acidisoma silvae</name>
    <dbReference type="NCBI Taxonomy" id="2802396"/>
    <lineage>
        <taxon>Bacteria</taxon>
        <taxon>Pseudomonadati</taxon>
        <taxon>Pseudomonadota</taxon>
        <taxon>Alphaproteobacteria</taxon>
        <taxon>Acetobacterales</taxon>
        <taxon>Acidocellaceae</taxon>
        <taxon>Acidisoma</taxon>
    </lineage>
</organism>
<evidence type="ECO:0000256" key="1">
    <source>
        <dbReference type="ARBA" id="ARBA00022857"/>
    </source>
</evidence>
<dbReference type="SUPFAM" id="SSF51735">
    <property type="entry name" value="NAD(P)-binding Rossmann-fold domains"/>
    <property type="match status" value="1"/>
</dbReference>
<dbReference type="PANTHER" id="PTHR48106">
    <property type="entry name" value="QUINONE OXIDOREDUCTASE PIG3-RELATED"/>
    <property type="match status" value="1"/>
</dbReference>
<dbReference type="EMBL" id="JAESVB010000023">
    <property type="protein sequence ID" value="MCB8878095.1"/>
    <property type="molecule type" value="Genomic_DNA"/>
</dbReference>
<protein>
    <submittedName>
        <fullName evidence="4">NADP-dependent oxidoreductase</fullName>
    </submittedName>
</protein>
<keyword evidence="1" id="KW-0521">NADP</keyword>
<reference evidence="4" key="1">
    <citation type="journal article" date="2021" name="Microorganisms">
        <title>Acidisoma silvae sp. nov. and Acidisomacellulosilytica sp. nov., Two Acidophilic Bacteria Isolated from Decaying Wood, Hydrolyzing Cellulose and Producing Poly-3-hydroxybutyrate.</title>
        <authorList>
            <person name="Mieszkin S."/>
            <person name="Pouder E."/>
            <person name="Uroz S."/>
            <person name="Simon-Colin C."/>
            <person name="Alain K."/>
        </authorList>
    </citation>
    <scope>NUCLEOTIDE SEQUENCE</scope>
    <source>
        <strain evidence="4">HW T2.11</strain>
    </source>
</reference>
<name>A0A963YWD0_9PROT</name>
<dbReference type="Pfam" id="PF13602">
    <property type="entry name" value="ADH_zinc_N_2"/>
    <property type="match status" value="1"/>
</dbReference>
<reference evidence="4" key="2">
    <citation type="submission" date="2021-01" db="EMBL/GenBank/DDBJ databases">
        <authorList>
            <person name="Mieszkin S."/>
            <person name="Pouder E."/>
            <person name="Alain K."/>
        </authorList>
    </citation>
    <scope>NUCLEOTIDE SEQUENCE</scope>
    <source>
        <strain evidence="4">HW T2.11</strain>
    </source>
</reference>
<gene>
    <name evidence="4" type="ORF">ASILVAE211_23115</name>
</gene>
<proteinExistence type="predicted"/>
<comment type="caution">
    <text evidence="4">The sequence shown here is derived from an EMBL/GenBank/DDBJ whole genome shotgun (WGS) entry which is preliminary data.</text>
</comment>
<accession>A0A963YWD0</accession>
<dbReference type="GO" id="GO:0070402">
    <property type="term" value="F:NADPH binding"/>
    <property type="evidence" value="ECO:0007669"/>
    <property type="project" value="TreeGrafter"/>
</dbReference>
<dbReference type="InterPro" id="IPR013154">
    <property type="entry name" value="ADH-like_N"/>
</dbReference>
<keyword evidence="2" id="KW-0560">Oxidoreductase</keyword>
<dbReference type="Gene3D" id="3.90.180.10">
    <property type="entry name" value="Medium-chain alcohol dehydrogenases, catalytic domain"/>
    <property type="match status" value="1"/>
</dbReference>
<keyword evidence="5" id="KW-1185">Reference proteome</keyword>
<dbReference type="SUPFAM" id="SSF50129">
    <property type="entry name" value="GroES-like"/>
    <property type="match status" value="1"/>
</dbReference>
<evidence type="ECO:0000313" key="5">
    <source>
        <dbReference type="Proteomes" id="UP000708298"/>
    </source>
</evidence>
<dbReference type="CDD" id="cd05289">
    <property type="entry name" value="MDR_like_2"/>
    <property type="match status" value="1"/>
</dbReference>
<dbReference type="InterPro" id="IPR011032">
    <property type="entry name" value="GroES-like_sf"/>
</dbReference>
<feature type="domain" description="Enoyl reductase (ER)" evidence="3">
    <location>
        <begin position="17"/>
        <end position="314"/>
    </location>
</feature>
<dbReference type="SMART" id="SM00829">
    <property type="entry name" value="PKS_ER"/>
    <property type="match status" value="1"/>
</dbReference>
<dbReference type="RefSeq" id="WP_227323742.1">
    <property type="nucleotide sequence ID" value="NZ_JAESVB010000023.1"/>
</dbReference>
<dbReference type="PANTHER" id="PTHR48106:SF18">
    <property type="entry name" value="QUINONE OXIDOREDUCTASE PIG3"/>
    <property type="match status" value="1"/>
</dbReference>
<dbReference type="Gene3D" id="3.40.50.720">
    <property type="entry name" value="NAD(P)-binding Rossmann-like Domain"/>
    <property type="match status" value="1"/>
</dbReference>